<dbReference type="PANTHER" id="PTHR32305:SF15">
    <property type="entry name" value="PROTEIN RHSA-RELATED"/>
    <property type="match status" value="1"/>
</dbReference>
<evidence type="ECO:0000313" key="2">
    <source>
        <dbReference type="EMBL" id="MDQ7247295.1"/>
    </source>
</evidence>
<dbReference type="InterPro" id="IPR050708">
    <property type="entry name" value="T6SS_VgrG/RHS"/>
</dbReference>
<dbReference type="NCBIfam" id="TIGR03696">
    <property type="entry name" value="Rhs_assc_core"/>
    <property type="match status" value="1"/>
</dbReference>
<feature type="region of interest" description="Disordered" evidence="1">
    <location>
        <begin position="194"/>
        <end position="234"/>
    </location>
</feature>
<dbReference type="Gene3D" id="2.180.10.10">
    <property type="entry name" value="RHS repeat-associated core"/>
    <property type="match status" value="1"/>
</dbReference>
<comment type="caution">
    <text evidence="2">The sequence shown here is derived from an EMBL/GenBank/DDBJ whole genome shotgun (WGS) entry which is preliminary data.</text>
</comment>
<proteinExistence type="predicted"/>
<dbReference type="Proteomes" id="UP001230156">
    <property type="component" value="Unassembled WGS sequence"/>
</dbReference>
<dbReference type="EMBL" id="JAUYVI010000002">
    <property type="protein sequence ID" value="MDQ7247295.1"/>
    <property type="molecule type" value="Genomic_DNA"/>
</dbReference>
<sequence>MTALYDGYDPVQEQSPTGTVSANLQIGLGVDERFTRTKAGATSTYLTDLLGSTVALADSAGVVQTSYGYDPYGVSSQTGAANDNPYQFTGRQNDGTGLYYYRARYYNPSWGRFINEDPIGLAGGVSLYAYAGGSPIGLSDPLGLQASTPIPDPNGEVPGGPWTPAQGQRPGDFWGPKQGSGGRTMCRWVPPEGPGSVPGSKGYFKTRAPGQDWTRWNPETKAPFGSAEEAHPNPLPSNPLPPFVRYGTPLGAFLATMFHSSPAY</sequence>
<accession>A0ABU0YHU4</accession>
<organism evidence="2 3">
    <name type="scientific">Dongia sedimenti</name>
    <dbReference type="NCBI Taxonomy" id="3064282"/>
    <lineage>
        <taxon>Bacteria</taxon>
        <taxon>Pseudomonadati</taxon>
        <taxon>Pseudomonadota</taxon>
        <taxon>Alphaproteobacteria</taxon>
        <taxon>Rhodospirillales</taxon>
        <taxon>Dongiaceae</taxon>
        <taxon>Dongia</taxon>
    </lineage>
</organism>
<dbReference type="PANTHER" id="PTHR32305">
    <property type="match status" value="1"/>
</dbReference>
<dbReference type="RefSeq" id="WP_379954695.1">
    <property type="nucleotide sequence ID" value="NZ_JAUYVI010000002.1"/>
</dbReference>
<dbReference type="InterPro" id="IPR022385">
    <property type="entry name" value="Rhs_assc_core"/>
</dbReference>
<reference evidence="3" key="1">
    <citation type="submission" date="2023-08" db="EMBL/GenBank/DDBJ databases">
        <title>Rhodospirillaceae gen. nov., a novel taxon isolated from the Yangtze River Yuezi River estuary sludge.</title>
        <authorList>
            <person name="Ruan L."/>
        </authorList>
    </citation>
    <scope>NUCLEOTIDE SEQUENCE [LARGE SCALE GENOMIC DNA]</scope>
    <source>
        <strain evidence="3">R-7</strain>
    </source>
</reference>
<evidence type="ECO:0000256" key="1">
    <source>
        <dbReference type="SAM" id="MobiDB-lite"/>
    </source>
</evidence>
<name>A0ABU0YHU4_9PROT</name>
<keyword evidence="3" id="KW-1185">Reference proteome</keyword>
<evidence type="ECO:0000313" key="3">
    <source>
        <dbReference type="Proteomes" id="UP001230156"/>
    </source>
</evidence>
<protein>
    <submittedName>
        <fullName evidence="2">RHS repeat-associated core domain-containing protein</fullName>
    </submittedName>
</protein>
<dbReference type="PRINTS" id="PR00394">
    <property type="entry name" value="RHSPROTEIN"/>
</dbReference>
<gene>
    <name evidence="2" type="ORF">Q8A70_06440</name>
</gene>